<sequence length="279" mass="28062">MVTVGSELRRLGSATLLAGVLTAMAAPGAQAAPMAALVTAQATLDAVTGVPNTAWGVDESSHQLVVTISDQAKGPGMGRLLDLVRGMGPLARVRHTARPLSPQLLGGQEIRTDTSICSAGFNVTKGGQLYVLTAGHCTQGGGDWQGLGPTAGSVFPGSDHGLIRNDTGDGPGEVDRYDGGTQRISTVGNARVGEQACKSGRTTGLTCGQVTGLNRTVNYGNGQVVRGLIEARVHCEGGDSGGALFDGGTALGTVSGGDSSTTYFQPVGPALSAYGVTLA</sequence>
<gene>
    <name evidence="12" type="ORF">KALB_824</name>
</gene>
<evidence type="ECO:0000256" key="1">
    <source>
        <dbReference type="ARBA" id="ARBA00007664"/>
    </source>
</evidence>
<evidence type="ECO:0000256" key="5">
    <source>
        <dbReference type="ARBA" id="ARBA00022825"/>
    </source>
</evidence>
<keyword evidence="6" id="KW-0865">Zymogen</keyword>
<dbReference type="InterPro" id="IPR009003">
    <property type="entry name" value="Peptidase_S1_PA"/>
</dbReference>
<keyword evidence="4" id="KW-0378">Hydrolase</keyword>
<dbReference type="HOGENOM" id="CLU_030648_1_0_11"/>
<dbReference type="InterPro" id="IPR001316">
    <property type="entry name" value="Pept_S1A_streptogrisin"/>
</dbReference>
<reference evidence="12 13" key="1">
    <citation type="journal article" date="2014" name="BMC Genomics">
        <title>Complete genome sequence of producer of the glycopeptide antibiotic Aculeximycin Kutzneria albida DSM 43870T, a representative of minor genus of Pseudonocardiaceae.</title>
        <authorList>
            <person name="Rebets Y."/>
            <person name="Tokovenko B."/>
            <person name="Lushchyk I."/>
            <person name="Ruckert C."/>
            <person name="Zaburannyi N."/>
            <person name="Bechthold A."/>
            <person name="Kalinowski J."/>
            <person name="Luzhetskyy A."/>
        </authorList>
    </citation>
    <scope>NUCLEOTIDE SEQUENCE [LARGE SCALE GENOMIC DNA]</scope>
    <source>
        <strain evidence="12">DSM 43870</strain>
    </source>
</reference>
<dbReference type="Gene3D" id="2.40.10.10">
    <property type="entry name" value="Trypsin-like serine proteases"/>
    <property type="match status" value="2"/>
</dbReference>
<dbReference type="eggNOG" id="COG0265">
    <property type="taxonomic scope" value="Bacteria"/>
</dbReference>
<dbReference type="EMBL" id="CP007155">
    <property type="protein sequence ID" value="AHH94198.1"/>
    <property type="molecule type" value="Genomic_DNA"/>
</dbReference>
<evidence type="ECO:0000256" key="8">
    <source>
        <dbReference type="PIRSR" id="PIRSR001134-1"/>
    </source>
</evidence>
<dbReference type="AlphaFoldDB" id="W5VZ68"/>
<protein>
    <recommendedName>
        <fullName evidence="11">Peptidase S1A alpha-lytic prodomain domain-containing protein</fullName>
    </recommendedName>
</protein>
<feature type="active site" description="Charge relay system" evidence="8">
    <location>
        <position position="136"/>
    </location>
</feature>
<evidence type="ECO:0000313" key="12">
    <source>
        <dbReference type="EMBL" id="AHH94198.1"/>
    </source>
</evidence>
<name>W5VZ68_9PSEU</name>
<feature type="disulfide bond" evidence="9">
    <location>
        <begin position="117"/>
        <end position="137"/>
    </location>
</feature>
<dbReference type="KEGG" id="kal:KALB_824"/>
<evidence type="ECO:0000313" key="13">
    <source>
        <dbReference type="Proteomes" id="UP000019225"/>
    </source>
</evidence>
<evidence type="ECO:0000256" key="7">
    <source>
        <dbReference type="ARBA" id="ARBA00023157"/>
    </source>
</evidence>
<dbReference type="PRINTS" id="PR00861">
    <property type="entry name" value="ALYTICPTASE"/>
</dbReference>
<dbReference type="GO" id="GO:0005576">
    <property type="term" value="C:extracellular region"/>
    <property type="evidence" value="ECO:0007669"/>
    <property type="project" value="InterPro"/>
</dbReference>
<evidence type="ECO:0000256" key="10">
    <source>
        <dbReference type="SAM" id="SignalP"/>
    </source>
</evidence>
<dbReference type="SUPFAM" id="SSF50494">
    <property type="entry name" value="Trypsin-like serine proteases"/>
    <property type="match status" value="1"/>
</dbReference>
<comment type="similarity">
    <text evidence="1">Belongs to the peptidase S1 family.</text>
</comment>
<feature type="chain" id="PRO_5004873365" description="Peptidase S1A alpha-lytic prodomain domain-containing protein" evidence="10">
    <location>
        <begin position="32"/>
        <end position="279"/>
    </location>
</feature>
<dbReference type="InterPro" id="IPR043504">
    <property type="entry name" value="Peptidase_S1_PA_chymotrypsin"/>
</dbReference>
<evidence type="ECO:0000256" key="2">
    <source>
        <dbReference type="ARBA" id="ARBA00022670"/>
    </source>
</evidence>
<keyword evidence="13" id="KW-1185">Reference proteome</keyword>
<dbReference type="CDD" id="cd21112">
    <property type="entry name" value="alphaLP-like"/>
    <property type="match status" value="1"/>
</dbReference>
<evidence type="ECO:0000256" key="6">
    <source>
        <dbReference type="ARBA" id="ARBA00023145"/>
    </source>
</evidence>
<dbReference type="PIRSF" id="PIRSF001134">
    <property type="entry name" value="Streptogrisin"/>
    <property type="match status" value="1"/>
</dbReference>
<keyword evidence="5" id="KW-0720">Serine protease</keyword>
<keyword evidence="3 10" id="KW-0732">Signal</keyword>
<dbReference type="Pfam" id="PF02983">
    <property type="entry name" value="Pro_Al_protease"/>
    <property type="match status" value="1"/>
</dbReference>
<organism evidence="12 13">
    <name type="scientific">Kutzneria albida DSM 43870</name>
    <dbReference type="NCBI Taxonomy" id="1449976"/>
    <lineage>
        <taxon>Bacteria</taxon>
        <taxon>Bacillati</taxon>
        <taxon>Actinomycetota</taxon>
        <taxon>Actinomycetes</taxon>
        <taxon>Pseudonocardiales</taxon>
        <taxon>Pseudonocardiaceae</taxon>
        <taxon>Kutzneria</taxon>
    </lineage>
</organism>
<evidence type="ECO:0000259" key="11">
    <source>
        <dbReference type="Pfam" id="PF02983"/>
    </source>
</evidence>
<accession>W5VZ68</accession>
<dbReference type="GO" id="GO:0004252">
    <property type="term" value="F:serine-type endopeptidase activity"/>
    <property type="evidence" value="ECO:0007669"/>
    <property type="project" value="InterPro"/>
</dbReference>
<evidence type="ECO:0000256" key="4">
    <source>
        <dbReference type="ARBA" id="ARBA00022801"/>
    </source>
</evidence>
<dbReference type="Proteomes" id="UP000019225">
    <property type="component" value="Chromosome"/>
</dbReference>
<proteinExistence type="inferred from homology"/>
<keyword evidence="7 9" id="KW-1015">Disulfide bond</keyword>
<feature type="signal peptide" evidence="10">
    <location>
        <begin position="1"/>
        <end position="31"/>
    </location>
</feature>
<keyword evidence="2" id="KW-0645">Protease</keyword>
<feature type="disulfide bond" evidence="9">
    <location>
        <begin position="197"/>
        <end position="207"/>
    </location>
</feature>
<feature type="active site" description="Charge relay system" evidence="8">
    <location>
        <position position="159"/>
    </location>
</feature>
<feature type="active site" description="Charge relay system" evidence="8">
    <location>
        <position position="240"/>
    </location>
</feature>
<evidence type="ECO:0000256" key="3">
    <source>
        <dbReference type="ARBA" id="ARBA00022729"/>
    </source>
</evidence>
<feature type="domain" description="Peptidase S1A alpha-lytic prodomain" evidence="11">
    <location>
        <begin position="34"/>
        <end position="73"/>
    </location>
</feature>
<dbReference type="STRING" id="1449976.KALB_824"/>
<dbReference type="InterPro" id="IPR004236">
    <property type="entry name" value="Pept_S1_alpha_lytic"/>
</dbReference>
<dbReference type="GO" id="GO:0006508">
    <property type="term" value="P:proteolysis"/>
    <property type="evidence" value="ECO:0007669"/>
    <property type="project" value="UniProtKB-KW"/>
</dbReference>
<evidence type="ECO:0000256" key="9">
    <source>
        <dbReference type="PIRSR" id="PIRSR001134-2"/>
    </source>
</evidence>